<sequence>MPNASEFPRIETGAAEWVEVDVDGQPIQVRAGDSAAAAVLAAGLLPSRSTPVNNSPRAPYCMMGVCFECLLEIDGMENVQGCMTEVRPGMQIRRQQGARHAEPVTHDHEDRQS</sequence>
<reference evidence="4" key="1">
    <citation type="submission" date="2017-01" db="EMBL/GenBank/DDBJ databases">
        <authorList>
            <person name="Varghese N."/>
            <person name="Submissions S."/>
        </authorList>
    </citation>
    <scope>NUCLEOTIDE SEQUENCE [LARGE SCALE GENOMIC DNA]</scope>
    <source>
        <strain evidence="4">DSM 7027</strain>
    </source>
</reference>
<dbReference type="Pfam" id="PF13510">
    <property type="entry name" value="Fer2_4"/>
    <property type="match status" value="1"/>
</dbReference>
<feature type="region of interest" description="Disordered" evidence="2">
    <location>
        <begin position="93"/>
        <end position="113"/>
    </location>
</feature>
<evidence type="ECO:0000313" key="4">
    <source>
        <dbReference type="Proteomes" id="UP000186895"/>
    </source>
</evidence>
<gene>
    <name evidence="3" type="ORF">SAMN05421647_105310</name>
</gene>
<dbReference type="EMBL" id="FTMN01000005">
    <property type="protein sequence ID" value="SIQ52012.1"/>
    <property type="molecule type" value="Genomic_DNA"/>
</dbReference>
<evidence type="ECO:0000313" key="3">
    <source>
        <dbReference type="EMBL" id="SIQ52012.1"/>
    </source>
</evidence>
<dbReference type="GO" id="GO:0016491">
    <property type="term" value="F:oxidoreductase activity"/>
    <property type="evidence" value="ECO:0007669"/>
    <property type="project" value="UniProtKB-KW"/>
</dbReference>
<dbReference type="GO" id="GO:0051536">
    <property type="term" value="F:iron-sulfur cluster binding"/>
    <property type="evidence" value="ECO:0007669"/>
    <property type="project" value="InterPro"/>
</dbReference>
<dbReference type="Proteomes" id="UP000186895">
    <property type="component" value="Unassembled WGS sequence"/>
</dbReference>
<keyword evidence="4" id="KW-1185">Reference proteome</keyword>
<dbReference type="InterPro" id="IPR042204">
    <property type="entry name" value="2Fe-2S-bd_N"/>
</dbReference>
<dbReference type="InterPro" id="IPR036010">
    <property type="entry name" value="2Fe-2S_ferredoxin-like_sf"/>
</dbReference>
<keyword evidence="1" id="KW-0560">Oxidoreductase</keyword>
<protein>
    <submittedName>
        <fullName evidence="3">2Fe-2S iron-sulfur cluster binding domain-containing protein</fullName>
    </submittedName>
</protein>
<dbReference type="AlphaFoldDB" id="A0A1N6TF45"/>
<feature type="compositionally biased region" description="Basic and acidic residues" evidence="2">
    <location>
        <begin position="99"/>
        <end position="113"/>
    </location>
</feature>
<dbReference type="RefSeq" id="WP_076463148.1">
    <property type="nucleotide sequence ID" value="NZ_FTMN01000005.1"/>
</dbReference>
<organism evidence="3 4">
    <name type="scientific">Marinobacterium stanieri</name>
    <dbReference type="NCBI Taxonomy" id="49186"/>
    <lineage>
        <taxon>Bacteria</taxon>
        <taxon>Pseudomonadati</taxon>
        <taxon>Pseudomonadota</taxon>
        <taxon>Gammaproteobacteria</taxon>
        <taxon>Oceanospirillales</taxon>
        <taxon>Oceanospirillaceae</taxon>
        <taxon>Marinobacterium</taxon>
    </lineage>
</organism>
<accession>A0A1N6TF45</accession>
<dbReference type="SUPFAM" id="SSF54292">
    <property type="entry name" value="2Fe-2S ferredoxin-like"/>
    <property type="match status" value="1"/>
</dbReference>
<proteinExistence type="predicted"/>
<dbReference type="STRING" id="49186.SAMN05421647_105310"/>
<evidence type="ECO:0000256" key="1">
    <source>
        <dbReference type="ARBA" id="ARBA00023002"/>
    </source>
</evidence>
<dbReference type="Gene3D" id="3.10.20.440">
    <property type="entry name" value="2Fe-2S iron-sulphur cluster binding domain, sarcosine oxidase, alpha subunit, N-terminal domain"/>
    <property type="match status" value="1"/>
</dbReference>
<evidence type="ECO:0000256" key="2">
    <source>
        <dbReference type="SAM" id="MobiDB-lite"/>
    </source>
</evidence>
<dbReference type="eggNOG" id="COG1034">
    <property type="taxonomic scope" value="Bacteria"/>
</dbReference>
<name>A0A1N6TF45_9GAMM</name>